<protein>
    <submittedName>
        <fullName evidence="2">Uncharacterized protein</fullName>
    </submittedName>
</protein>
<evidence type="ECO:0000313" key="2">
    <source>
        <dbReference type="EMBL" id="MFH4973883.1"/>
    </source>
</evidence>
<gene>
    <name evidence="2" type="ORF">AB6A40_000592</name>
</gene>
<dbReference type="EMBL" id="JBGFUD010000172">
    <property type="protein sequence ID" value="MFH4973883.1"/>
    <property type="molecule type" value="Genomic_DNA"/>
</dbReference>
<comment type="caution">
    <text evidence="2">The sequence shown here is derived from an EMBL/GenBank/DDBJ whole genome shotgun (WGS) entry which is preliminary data.</text>
</comment>
<dbReference type="Proteomes" id="UP001608902">
    <property type="component" value="Unassembled WGS sequence"/>
</dbReference>
<keyword evidence="3" id="KW-1185">Reference proteome</keyword>
<organism evidence="2 3">
    <name type="scientific">Gnathostoma spinigerum</name>
    <dbReference type="NCBI Taxonomy" id="75299"/>
    <lineage>
        <taxon>Eukaryota</taxon>
        <taxon>Metazoa</taxon>
        <taxon>Ecdysozoa</taxon>
        <taxon>Nematoda</taxon>
        <taxon>Chromadorea</taxon>
        <taxon>Rhabditida</taxon>
        <taxon>Spirurina</taxon>
        <taxon>Gnathostomatomorpha</taxon>
        <taxon>Gnathostomatoidea</taxon>
        <taxon>Gnathostomatidae</taxon>
        <taxon>Gnathostoma</taxon>
    </lineage>
</organism>
<evidence type="ECO:0000256" key="1">
    <source>
        <dbReference type="SAM" id="SignalP"/>
    </source>
</evidence>
<feature type="chain" id="PRO_5044869248" evidence="1">
    <location>
        <begin position="26"/>
        <end position="94"/>
    </location>
</feature>
<dbReference type="AlphaFoldDB" id="A0ABD6E2E5"/>
<sequence>MRKVIIALALAVSVMSLECWNGIRGKLWGKPMDVPYTIVTCKDSCKFCVQANVSSVSGTTEGNISGCDKALPNVSTIVPFAVCSVPLPGYPNAH</sequence>
<name>A0ABD6E2E5_9BILA</name>
<evidence type="ECO:0000313" key="3">
    <source>
        <dbReference type="Proteomes" id="UP001608902"/>
    </source>
</evidence>
<reference evidence="2 3" key="1">
    <citation type="submission" date="2024-08" db="EMBL/GenBank/DDBJ databases">
        <title>Gnathostoma spinigerum genome.</title>
        <authorList>
            <person name="Gonzalez-Bertolin B."/>
            <person name="Monzon S."/>
            <person name="Zaballos A."/>
            <person name="Jimenez P."/>
            <person name="Dekumyoy P."/>
            <person name="Varona S."/>
            <person name="Cuesta I."/>
            <person name="Sumanam S."/>
            <person name="Adisakwattana P."/>
            <person name="Gasser R.B."/>
            <person name="Hernandez-Gonzalez A."/>
            <person name="Young N.D."/>
            <person name="Perteguer M.J."/>
        </authorList>
    </citation>
    <scope>NUCLEOTIDE SEQUENCE [LARGE SCALE GENOMIC DNA]</scope>
    <source>
        <strain evidence="2">AL3</strain>
        <tissue evidence="2">Liver</tissue>
    </source>
</reference>
<feature type="signal peptide" evidence="1">
    <location>
        <begin position="1"/>
        <end position="25"/>
    </location>
</feature>
<accession>A0ABD6E2E5</accession>
<keyword evidence="1" id="KW-0732">Signal</keyword>
<proteinExistence type="predicted"/>